<keyword evidence="1" id="KW-0175">Coiled coil</keyword>
<protein>
    <submittedName>
        <fullName evidence="2">Uncharacterized protein</fullName>
    </submittedName>
</protein>
<dbReference type="RefSeq" id="XP_024700025.1">
    <property type="nucleotide sequence ID" value="XM_024849960.1"/>
</dbReference>
<evidence type="ECO:0000256" key="1">
    <source>
        <dbReference type="SAM" id="Coils"/>
    </source>
</evidence>
<comment type="caution">
    <text evidence="2">The sequence shown here is derived from an EMBL/GenBank/DDBJ whole genome shotgun (WGS) entry which is preliminary data.</text>
</comment>
<dbReference type="AlphaFoldDB" id="A0A2I2FVQ3"/>
<proteinExistence type="predicted"/>
<evidence type="ECO:0000313" key="2">
    <source>
        <dbReference type="EMBL" id="PLB44723.1"/>
    </source>
</evidence>
<name>A0A2I2FVQ3_9EURO</name>
<reference evidence="2 3" key="1">
    <citation type="submission" date="2016-12" db="EMBL/GenBank/DDBJ databases">
        <title>The genomes of Aspergillus section Nigri reveals drivers in fungal speciation.</title>
        <authorList>
            <consortium name="DOE Joint Genome Institute"/>
            <person name="Vesth T.C."/>
            <person name="Nybo J."/>
            <person name="Theobald S."/>
            <person name="Brandl J."/>
            <person name="Frisvad J.C."/>
            <person name="Nielsen K.F."/>
            <person name="Lyhne E.K."/>
            <person name="Kogle M.E."/>
            <person name="Kuo A."/>
            <person name="Riley R."/>
            <person name="Clum A."/>
            <person name="Nolan M."/>
            <person name="Lipzen A."/>
            <person name="Salamov A."/>
            <person name="Henrissat B."/>
            <person name="Wiebenga A."/>
            <person name="De Vries R.P."/>
            <person name="Grigoriev I.V."/>
            <person name="Mortensen U.H."/>
            <person name="Andersen M.R."/>
            <person name="Baker S.E."/>
        </authorList>
    </citation>
    <scope>NUCLEOTIDE SEQUENCE [LARGE SCALE GENOMIC DNA]</scope>
    <source>
        <strain evidence="2 3">IBT 23096</strain>
    </source>
</reference>
<dbReference type="GeneID" id="36557659"/>
<dbReference type="OrthoDB" id="2120024at2759"/>
<sequence length="101" mass="11550">MWSRAVPSRLVPAAFSASRRSFASSRPRLNVSNKPSSFAEGLARYKLFVGPFSKVFLGAIFTYQVLYWSWLKLEMDESKLEKNQEVAELEKKARELTSSKN</sequence>
<organism evidence="2 3">
    <name type="scientific">Aspergillus steynii IBT 23096</name>
    <dbReference type="NCBI Taxonomy" id="1392250"/>
    <lineage>
        <taxon>Eukaryota</taxon>
        <taxon>Fungi</taxon>
        <taxon>Dikarya</taxon>
        <taxon>Ascomycota</taxon>
        <taxon>Pezizomycotina</taxon>
        <taxon>Eurotiomycetes</taxon>
        <taxon>Eurotiomycetidae</taxon>
        <taxon>Eurotiales</taxon>
        <taxon>Aspergillaceae</taxon>
        <taxon>Aspergillus</taxon>
        <taxon>Aspergillus subgen. Circumdati</taxon>
    </lineage>
</organism>
<gene>
    <name evidence="2" type="ORF">P170DRAFT_439973</name>
</gene>
<dbReference type="Proteomes" id="UP000234275">
    <property type="component" value="Unassembled WGS sequence"/>
</dbReference>
<dbReference type="VEuPathDB" id="FungiDB:P170DRAFT_439973"/>
<keyword evidence="3" id="KW-1185">Reference proteome</keyword>
<dbReference type="EMBL" id="MSFO01000008">
    <property type="protein sequence ID" value="PLB44723.1"/>
    <property type="molecule type" value="Genomic_DNA"/>
</dbReference>
<feature type="coiled-coil region" evidence="1">
    <location>
        <begin position="72"/>
        <end position="99"/>
    </location>
</feature>
<evidence type="ECO:0000313" key="3">
    <source>
        <dbReference type="Proteomes" id="UP000234275"/>
    </source>
</evidence>
<accession>A0A2I2FVQ3</accession>